<gene>
    <name evidence="1" type="ORF">BBP83_12485</name>
</gene>
<dbReference type="RefSeq" id="WP_068889451.1">
    <property type="nucleotide sequence ID" value="NZ_CBCRUU010000015.1"/>
</dbReference>
<dbReference type="AlphaFoldDB" id="A0A1C3CTB9"/>
<dbReference type="Proteomes" id="UP000186553">
    <property type="component" value="Unassembled WGS sequence"/>
</dbReference>
<dbReference type="EMBL" id="MBDL01000013">
    <property type="protein sequence ID" value="ODA11978.1"/>
    <property type="molecule type" value="Genomic_DNA"/>
</dbReference>
<keyword evidence="2" id="KW-1185">Reference proteome</keyword>
<evidence type="ECO:0000313" key="2">
    <source>
        <dbReference type="Proteomes" id="UP000186553"/>
    </source>
</evidence>
<organism evidence="1 2">
    <name type="scientific">Acinetobacter celticus</name>
    <dbReference type="NCBI Taxonomy" id="1891224"/>
    <lineage>
        <taxon>Bacteria</taxon>
        <taxon>Pseudomonadati</taxon>
        <taxon>Pseudomonadota</taxon>
        <taxon>Gammaproteobacteria</taxon>
        <taxon>Moraxellales</taxon>
        <taxon>Moraxellaceae</taxon>
        <taxon>Acinetobacter</taxon>
    </lineage>
</organism>
<protein>
    <submittedName>
        <fullName evidence="1">Uncharacterized protein</fullName>
    </submittedName>
</protein>
<name>A0A1C3CTB9_9GAMM</name>
<reference evidence="1 2" key="1">
    <citation type="submission" date="2016-07" db="EMBL/GenBank/DDBJ databases">
        <title>Acinetobacter sp. ANC 4603.</title>
        <authorList>
            <person name="Radolfova-Krizova L."/>
            <person name="Nemec A."/>
        </authorList>
    </citation>
    <scope>NUCLEOTIDE SEQUENCE [LARGE SCALE GENOMIC DNA]</scope>
    <source>
        <strain evidence="1 2">ANC 4603</strain>
    </source>
</reference>
<sequence length="65" mass="7752">MATILWDGESVFPEKIELFQKFLKKYLTSLNSVELLEGKPFHYDLDGDEFLNPDIQKYYYLWSIA</sequence>
<accession>A0A1C3CTB9</accession>
<evidence type="ECO:0000313" key="1">
    <source>
        <dbReference type="EMBL" id="ODA11978.1"/>
    </source>
</evidence>
<dbReference type="STRING" id="1891224.BBP83_12485"/>
<proteinExistence type="predicted"/>
<dbReference type="OrthoDB" id="6703497at2"/>
<comment type="caution">
    <text evidence="1">The sequence shown here is derived from an EMBL/GenBank/DDBJ whole genome shotgun (WGS) entry which is preliminary data.</text>
</comment>